<accession>A0A2G9TU09</accession>
<dbReference type="Proteomes" id="UP000230423">
    <property type="component" value="Unassembled WGS sequence"/>
</dbReference>
<evidence type="ECO:0000313" key="1">
    <source>
        <dbReference type="EMBL" id="PIO61388.1"/>
    </source>
</evidence>
<gene>
    <name evidence="1" type="ORF">TELCIR_17089</name>
</gene>
<sequence length="105" mass="11634">MFCVVKGLRNAVFAEVAQQYEYHDNFISSSTISRSIVPFDRQAGAQEAIGINTCTSPVSLRQRCDNIVINGIDIHDLTLPCFSNFILMVVQTNVEEEARPLVSIG</sequence>
<reference evidence="1 2" key="1">
    <citation type="submission" date="2015-09" db="EMBL/GenBank/DDBJ databases">
        <title>Draft genome of the parasitic nematode Teladorsagia circumcincta isolate WARC Sus (inbred).</title>
        <authorList>
            <person name="Mitreva M."/>
        </authorList>
    </citation>
    <scope>NUCLEOTIDE SEQUENCE [LARGE SCALE GENOMIC DNA]</scope>
    <source>
        <strain evidence="1 2">S</strain>
    </source>
</reference>
<evidence type="ECO:0000313" key="2">
    <source>
        <dbReference type="Proteomes" id="UP000230423"/>
    </source>
</evidence>
<protein>
    <submittedName>
        <fullName evidence="1">Uncharacterized protein</fullName>
    </submittedName>
</protein>
<dbReference type="EMBL" id="KZ353696">
    <property type="protein sequence ID" value="PIO61388.1"/>
    <property type="molecule type" value="Genomic_DNA"/>
</dbReference>
<dbReference type="AlphaFoldDB" id="A0A2G9TU09"/>
<name>A0A2G9TU09_TELCI</name>
<proteinExistence type="predicted"/>
<keyword evidence="2" id="KW-1185">Reference proteome</keyword>
<organism evidence="1 2">
    <name type="scientific">Teladorsagia circumcincta</name>
    <name type="common">Brown stomach worm</name>
    <name type="synonym">Ostertagia circumcincta</name>
    <dbReference type="NCBI Taxonomy" id="45464"/>
    <lineage>
        <taxon>Eukaryota</taxon>
        <taxon>Metazoa</taxon>
        <taxon>Ecdysozoa</taxon>
        <taxon>Nematoda</taxon>
        <taxon>Chromadorea</taxon>
        <taxon>Rhabditida</taxon>
        <taxon>Rhabditina</taxon>
        <taxon>Rhabditomorpha</taxon>
        <taxon>Strongyloidea</taxon>
        <taxon>Trichostrongylidae</taxon>
        <taxon>Teladorsagia</taxon>
    </lineage>
</organism>